<dbReference type="InParanoid" id="B5DK88"/>
<accession>B5DK88</accession>
<dbReference type="eggNOG" id="ENOG502T9HB">
    <property type="taxonomic scope" value="Eukaryota"/>
</dbReference>
<dbReference type="HOGENOM" id="CLU_072902_0_0_1"/>
<keyword evidence="1" id="KW-1185">Reference proteome</keyword>
<reference evidence="2" key="1">
    <citation type="submission" date="2025-08" db="UniProtKB">
        <authorList>
            <consortium name="RefSeq"/>
        </authorList>
    </citation>
    <scope>IDENTIFICATION</scope>
    <source>
        <strain evidence="2">MV-25-SWS-2005</strain>
        <tissue evidence="2">Whole body</tissue>
    </source>
</reference>
<dbReference type="Proteomes" id="UP000001819">
    <property type="component" value="Chromosome 4"/>
</dbReference>
<accession>A0A6I8UYB0</accession>
<dbReference type="RefSeq" id="XP_002133312.2">
    <property type="nucleotide sequence ID" value="XM_002133276.3"/>
</dbReference>
<evidence type="ECO:0000313" key="2">
    <source>
        <dbReference type="RefSeq" id="XP_002133312.2"/>
    </source>
</evidence>
<dbReference type="GeneID" id="6902366"/>
<evidence type="ECO:0000313" key="1">
    <source>
        <dbReference type="Proteomes" id="UP000001819"/>
    </source>
</evidence>
<proteinExistence type="predicted"/>
<organism evidence="1 2">
    <name type="scientific">Drosophila pseudoobscura pseudoobscura</name>
    <name type="common">Fruit fly</name>
    <dbReference type="NCBI Taxonomy" id="46245"/>
    <lineage>
        <taxon>Eukaryota</taxon>
        <taxon>Metazoa</taxon>
        <taxon>Ecdysozoa</taxon>
        <taxon>Arthropoda</taxon>
        <taxon>Hexapoda</taxon>
        <taxon>Insecta</taxon>
        <taxon>Pterygota</taxon>
        <taxon>Neoptera</taxon>
        <taxon>Endopterygota</taxon>
        <taxon>Diptera</taxon>
        <taxon>Brachycera</taxon>
        <taxon>Muscomorpha</taxon>
        <taxon>Ephydroidea</taxon>
        <taxon>Drosophilidae</taxon>
        <taxon>Drosophila</taxon>
        <taxon>Sophophora</taxon>
    </lineage>
</organism>
<dbReference type="KEGG" id="dpo:6902366"/>
<name>B5DK88_DROPS</name>
<sequence>MRQSIPIYSRRYWVALRPGLHHLHHFPQPVPQTRQNFWNCRQAETEEQGQRNNQSQSQSIGSVEFRQTSFAAPGSVSAAADDDPGRRVELFMRRCYMSAGMMVAVASWQWMIMSLTLTPNVNYVLAGFLCLLVAFLTLFVLSIFVRLRKNFWFSWTLASIFVVLTAMGVSLLLVKLTLTTVNLTLIVSLTLLVFCYSLGAWVPMSLLPGEFTMCICLIAFSVSSIIVTWLYIAFDSPVYHSIYFSLLCAILVPASVYNAEIVHGRRYYMPPHEFVYCAISVYVHAIMFFVSMYFLMYPHDMRRRA</sequence>
<evidence type="ECO:0008006" key="3">
    <source>
        <dbReference type="Google" id="ProtNLM"/>
    </source>
</evidence>
<dbReference type="AlphaFoldDB" id="B5DK88"/>
<dbReference type="Bgee" id="FBgn0249401">
    <property type="expression patterns" value="Expressed in male reproductive system and 1 other cell type or tissue"/>
</dbReference>
<protein>
    <recommendedName>
        <fullName evidence="3">Protein lifeguard 1</fullName>
    </recommendedName>
</protein>
<gene>
    <name evidence="2" type="primary">LOC6902366</name>
</gene>